<dbReference type="EMBL" id="SAIY01000014">
    <property type="protein sequence ID" value="NGM16255.1"/>
    <property type="molecule type" value="Genomic_DNA"/>
</dbReference>
<accession>A0A6M1LD70</accession>
<gene>
    <name evidence="2" type="ORF">ENC19_28365</name>
</gene>
<comment type="caution">
    <text evidence="2">The sequence shown here is derived from an EMBL/GenBank/DDBJ whole genome shotgun (WGS) entry which is preliminary data.</text>
</comment>
<dbReference type="RefSeq" id="WP_164450068.1">
    <property type="nucleotide sequence ID" value="NZ_SAIY01000014.1"/>
</dbReference>
<keyword evidence="3" id="KW-1185">Reference proteome</keyword>
<protein>
    <submittedName>
        <fullName evidence="2">Uncharacterized protein</fullName>
    </submittedName>
</protein>
<evidence type="ECO:0000313" key="2">
    <source>
        <dbReference type="EMBL" id="NGM16255.1"/>
    </source>
</evidence>
<feature type="compositionally biased region" description="Basic and acidic residues" evidence="1">
    <location>
        <begin position="1"/>
        <end position="11"/>
    </location>
</feature>
<evidence type="ECO:0000256" key="1">
    <source>
        <dbReference type="SAM" id="MobiDB-lite"/>
    </source>
</evidence>
<dbReference type="Proteomes" id="UP000478148">
    <property type="component" value="Unassembled WGS sequence"/>
</dbReference>
<evidence type="ECO:0000313" key="3">
    <source>
        <dbReference type="Proteomes" id="UP000478148"/>
    </source>
</evidence>
<proteinExistence type="predicted"/>
<feature type="compositionally biased region" description="Basic and acidic residues" evidence="1">
    <location>
        <begin position="29"/>
        <end position="39"/>
    </location>
</feature>
<feature type="region of interest" description="Disordered" evidence="1">
    <location>
        <begin position="1"/>
        <end position="71"/>
    </location>
</feature>
<reference evidence="2 3" key="1">
    <citation type="submission" date="2020-02" db="EMBL/GenBank/DDBJ databases">
        <title>Draft Genome Sequence of Verrucosispora sp. Strain CWR15, Isolated from Gulf of Mexico Sponge.</title>
        <authorList>
            <person name="Kennedy S.J."/>
            <person name="Cella E."/>
            <person name="Azarian T."/>
            <person name="Baker B.J."/>
            <person name="Shaw L.N."/>
        </authorList>
    </citation>
    <scope>NUCLEOTIDE SEQUENCE [LARGE SCALE GENOMIC DNA]</scope>
    <source>
        <strain evidence="2 3">CWR15</strain>
    </source>
</reference>
<dbReference type="AlphaFoldDB" id="A0A6M1LD70"/>
<name>A0A6M1LD70_9ACTN</name>
<organism evidence="2 3">
    <name type="scientific">Verrucosispora sioxanthis</name>
    <dbReference type="NCBI Taxonomy" id="2499994"/>
    <lineage>
        <taxon>Bacteria</taxon>
        <taxon>Bacillati</taxon>
        <taxon>Actinomycetota</taxon>
        <taxon>Actinomycetes</taxon>
        <taxon>Micromonosporales</taxon>
        <taxon>Micromonosporaceae</taxon>
        <taxon>Micromonospora</taxon>
    </lineage>
</organism>
<sequence>MAGDRRDECARRSQRMPTGQRAAGWGDGLAHRGDTERHGAGRHAAAYHATSHRHAFEPVIRASEHTTGVAA</sequence>